<evidence type="ECO:0000313" key="1">
    <source>
        <dbReference type="EMBL" id="GIY90331.1"/>
    </source>
</evidence>
<evidence type="ECO:0000313" key="2">
    <source>
        <dbReference type="Proteomes" id="UP001054837"/>
    </source>
</evidence>
<sequence length="85" mass="9258">MSLMQVSLICIIGDKHTHSIWSARGQGVPPLGERLYRPPDQVKCGAELANLGLSPPRQNMLLRQHSELRGRDFAASDGGGRGHIT</sequence>
<organism evidence="1 2">
    <name type="scientific">Caerostris darwini</name>
    <dbReference type="NCBI Taxonomy" id="1538125"/>
    <lineage>
        <taxon>Eukaryota</taxon>
        <taxon>Metazoa</taxon>
        <taxon>Ecdysozoa</taxon>
        <taxon>Arthropoda</taxon>
        <taxon>Chelicerata</taxon>
        <taxon>Arachnida</taxon>
        <taxon>Araneae</taxon>
        <taxon>Araneomorphae</taxon>
        <taxon>Entelegynae</taxon>
        <taxon>Araneoidea</taxon>
        <taxon>Araneidae</taxon>
        <taxon>Caerostris</taxon>
    </lineage>
</organism>
<keyword evidence="2" id="KW-1185">Reference proteome</keyword>
<gene>
    <name evidence="1" type="ORF">CDAR_417071</name>
</gene>
<comment type="caution">
    <text evidence="1">The sequence shown here is derived from an EMBL/GenBank/DDBJ whole genome shotgun (WGS) entry which is preliminary data.</text>
</comment>
<dbReference type="AlphaFoldDB" id="A0AAV4X8P7"/>
<protein>
    <submittedName>
        <fullName evidence="1">Uncharacterized protein</fullName>
    </submittedName>
</protein>
<dbReference type="Proteomes" id="UP001054837">
    <property type="component" value="Unassembled WGS sequence"/>
</dbReference>
<reference evidence="1 2" key="1">
    <citation type="submission" date="2021-06" db="EMBL/GenBank/DDBJ databases">
        <title>Caerostris darwini draft genome.</title>
        <authorList>
            <person name="Kono N."/>
            <person name="Arakawa K."/>
        </authorList>
    </citation>
    <scope>NUCLEOTIDE SEQUENCE [LARGE SCALE GENOMIC DNA]</scope>
</reference>
<dbReference type="EMBL" id="BPLQ01015712">
    <property type="protein sequence ID" value="GIY90331.1"/>
    <property type="molecule type" value="Genomic_DNA"/>
</dbReference>
<name>A0AAV4X8P7_9ARAC</name>
<accession>A0AAV4X8P7</accession>
<proteinExistence type="predicted"/>